<dbReference type="SMART" id="SM00271">
    <property type="entry name" value="DnaJ"/>
    <property type="match status" value="1"/>
</dbReference>
<gene>
    <name evidence="4" type="ORF">DM826_01300</name>
</gene>
<evidence type="ECO:0000259" key="3">
    <source>
        <dbReference type="PROSITE" id="PS50076"/>
    </source>
</evidence>
<reference evidence="4 5" key="1">
    <citation type="submission" date="2018-06" db="EMBL/GenBank/DDBJ databases">
        <title>Halonotius sp. F13-13 a new haloarchaeeon isolated from a solar saltern from Isla Cristina, Huelva, Spain.</title>
        <authorList>
            <person name="Duran-Viseras A."/>
            <person name="Sanchez-Porro C."/>
            <person name="Ventosa A."/>
        </authorList>
    </citation>
    <scope>NUCLEOTIDE SEQUENCE [LARGE SCALE GENOMIC DNA]</scope>
    <source>
        <strain evidence="4 5">F13-13</strain>
    </source>
</reference>
<dbReference type="Gene3D" id="1.10.287.110">
    <property type="entry name" value="DnaJ domain"/>
    <property type="match status" value="1"/>
</dbReference>
<dbReference type="PROSITE" id="PS50076">
    <property type="entry name" value="DNAJ_2"/>
    <property type="match status" value="1"/>
</dbReference>
<evidence type="ECO:0000256" key="1">
    <source>
        <dbReference type="SAM" id="MobiDB-lite"/>
    </source>
</evidence>
<accession>A0A3A6PSZ1</accession>
<feature type="region of interest" description="Disordered" evidence="1">
    <location>
        <begin position="155"/>
        <end position="204"/>
    </location>
</feature>
<dbReference type="PANTHER" id="PTHR24074">
    <property type="entry name" value="CO-CHAPERONE PROTEIN DJLA"/>
    <property type="match status" value="1"/>
</dbReference>
<dbReference type="InterPro" id="IPR001623">
    <property type="entry name" value="DnaJ_domain"/>
</dbReference>
<evidence type="ECO:0000313" key="4">
    <source>
        <dbReference type="EMBL" id="RJX44775.1"/>
    </source>
</evidence>
<dbReference type="PRINTS" id="PR00625">
    <property type="entry name" value="JDOMAIN"/>
</dbReference>
<feature type="compositionally biased region" description="Basic and acidic residues" evidence="1">
    <location>
        <begin position="163"/>
        <end position="188"/>
    </location>
</feature>
<organism evidence="4 5">
    <name type="scientific">Halonotius aquaticus</name>
    <dbReference type="NCBI Taxonomy" id="2216978"/>
    <lineage>
        <taxon>Archaea</taxon>
        <taxon>Methanobacteriati</taxon>
        <taxon>Methanobacteriota</taxon>
        <taxon>Stenosarchaea group</taxon>
        <taxon>Halobacteria</taxon>
        <taxon>Halobacteriales</taxon>
        <taxon>Haloferacaceae</taxon>
        <taxon>Halonotius</taxon>
    </lineage>
</organism>
<dbReference type="EMBL" id="QKNY01000003">
    <property type="protein sequence ID" value="RJX44775.1"/>
    <property type="molecule type" value="Genomic_DNA"/>
</dbReference>
<dbReference type="InterPro" id="IPR050817">
    <property type="entry name" value="DjlA_DnaK_co-chaperone"/>
</dbReference>
<dbReference type="InterPro" id="IPR036869">
    <property type="entry name" value="J_dom_sf"/>
</dbReference>
<keyword evidence="2" id="KW-0472">Membrane</keyword>
<feature type="domain" description="J" evidence="3">
    <location>
        <begin position="148"/>
        <end position="201"/>
    </location>
</feature>
<evidence type="ECO:0000256" key="2">
    <source>
        <dbReference type="SAM" id="Phobius"/>
    </source>
</evidence>
<dbReference type="AlphaFoldDB" id="A0A3A6PSZ1"/>
<comment type="caution">
    <text evidence="4">The sequence shown here is derived from an EMBL/GenBank/DDBJ whole genome shotgun (WGS) entry which is preliminary data.</text>
</comment>
<dbReference type="Pfam" id="PF00226">
    <property type="entry name" value="DnaJ"/>
    <property type="match status" value="1"/>
</dbReference>
<dbReference type="OrthoDB" id="10608at2157"/>
<dbReference type="Proteomes" id="UP000276588">
    <property type="component" value="Unassembled WGS sequence"/>
</dbReference>
<dbReference type="SUPFAM" id="SSF46565">
    <property type="entry name" value="Chaperone J-domain"/>
    <property type="match status" value="1"/>
</dbReference>
<evidence type="ECO:0000313" key="5">
    <source>
        <dbReference type="Proteomes" id="UP000276588"/>
    </source>
</evidence>
<feature type="transmembrane region" description="Helical" evidence="2">
    <location>
        <begin position="12"/>
        <end position="33"/>
    </location>
</feature>
<protein>
    <submittedName>
        <fullName evidence="4">Molecular chaperone DnaJ</fullName>
    </submittedName>
</protein>
<keyword evidence="5" id="KW-1185">Reference proteome</keyword>
<keyword evidence="2" id="KW-0812">Transmembrane</keyword>
<dbReference type="CDD" id="cd06257">
    <property type="entry name" value="DnaJ"/>
    <property type="match status" value="1"/>
</dbReference>
<keyword evidence="2" id="KW-1133">Transmembrane helix</keyword>
<name>A0A3A6PSZ1_9EURY</name>
<proteinExistence type="predicted"/>
<dbReference type="RefSeq" id="WP_120100517.1">
    <property type="nucleotide sequence ID" value="NZ_QKNY01000003.1"/>
</dbReference>
<sequence length="204" mass="22697">MLSVLQATLPAWVVFGLLLGLVASAIVAALFYVGDRLFPATDHGHHDRTQYTSGTERRRAEFREYLTAIDEPYLEGHDRAGHSLEFYLPDRDVGLTFDPRVLFGLEETTTHVILCEAEMPAANLGRRLPFEIPDDVRPPPTSNDPVDRAYEQLGISPDATATEVRDAYRSRAKETHPDRGGSSEEFKQLQEAYATAKDHAEGTA</sequence>